<dbReference type="InterPro" id="IPR017938">
    <property type="entry name" value="Riboflavin_synthase-like_b-brl"/>
</dbReference>
<evidence type="ECO:0000313" key="4">
    <source>
        <dbReference type="Proteomes" id="UP000823633"/>
    </source>
</evidence>
<dbReference type="Gene3D" id="2.40.30.10">
    <property type="entry name" value="Translation factors"/>
    <property type="match status" value="1"/>
</dbReference>
<dbReference type="Gene3D" id="3.40.50.80">
    <property type="entry name" value="Nucleotide-binding domain of ferredoxin-NADP reductase (FNR) module"/>
    <property type="match status" value="1"/>
</dbReference>
<dbReference type="InterPro" id="IPR050353">
    <property type="entry name" value="PyrK_electron_transfer"/>
</dbReference>
<evidence type="ECO:0000313" key="3">
    <source>
        <dbReference type="EMBL" id="MBO8443329.1"/>
    </source>
</evidence>
<dbReference type="SUPFAM" id="SSF51395">
    <property type="entry name" value="FMN-linked oxidoreductases"/>
    <property type="match status" value="1"/>
</dbReference>
<accession>A0A9D9E8W7</accession>
<dbReference type="InterPro" id="IPR039261">
    <property type="entry name" value="FNR_nucleotide-bd"/>
</dbReference>
<organism evidence="3 4">
    <name type="scientific">Candidatus Aphodenecus pullistercoris</name>
    <dbReference type="NCBI Taxonomy" id="2840669"/>
    <lineage>
        <taxon>Bacteria</taxon>
        <taxon>Pseudomonadati</taxon>
        <taxon>Spirochaetota</taxon>
        <taxon>Spirochaetia</taxon>
        <taxon>Spirochaetales</taxon>
        <taxon>Candidatus Aphodenecus</taxon>
    </lineage>
</organism>
<name>A0A9D9E8W7_9SPIR</name>
<dbReference type="GO" id="GO:0016627">
    <property type="term" value="F:oxidoreductase activity, acting on the CH-CH group of donors"/>
    <property type="evidence" value="ECO:0007669"/>
    <property type="project" value="InterPro"/>
</dbReference>
<dbReference type="EMBL" id="JADIMU010000040">
    <property type="protein sequence ID" value="MBO8443329.1"/>
    <property type="molecule type" value="Genomic_DNA"/>
</dbReference>
<feature type="domain" description="FAD-binding FR-type" evidence="2">
    <location>
        <begin position="323"/>
        <end position="412"/>
    </location>
</feature>
<dbReference type="Gene3D" id="3.20.20.70">
    <property type="entry name" value="Aldolase class I"/>
    <property type="match status" value="1"/>
</dbReference>
<protein>
    <submittedName>
        <fullName evidence="3">Dihydroorotate dehydrogenase</fullName>
    </submittedName>
</protein>
<dbReference type="SUPFAM" id="SSF63380">
    <property type="entry name" value="Riboflavin synthase domain-like"/>
    <property type="match status" value="1"/>
</dbReference>
<dbReference type="InterPro" id="IPR005720">
    <property type="entry name" value="Dihydroorotate_DH_cat"/>
</dbReference>
<dbReference type="PANTHER" id="PTHR43513:SF3">
    <property type="entry name" value="DIHYDROOROTATE DEHYDROGENASE B (NAD(+)), ELECTRON TRANSFER SUBUNIT-RELATED"/>
    <property type="match status" value="1"/>
</dbReference>
<dbReference type="GO" id="GO:0005737">
    <property type="term" value="C:cytoplasm"/>
    <property type="evidence" value="ECO:0007669"/>
    <property type="project" value="InterPro"/>
</dbReference>
<proteinExistence type="predicted"/>
<dbReference type="PROSITE" id="PS51384">
    <property type="entry name" value="FAD_FR"/>
    <property type="match status" value="1"/>
</dbReference>
<dbReference type="Pfam" id="PF01180">
    <property type="entry name" value="DHO_dh"/>
    <property type="match status" value="1"/>
</dbReference>
<dbReference type="PANTHER" id="PTHR43513">
    <property type="entry name" value="DIHYDROOROTATE DEHYDROGENASE B (NAD(+)), ELECTRON TRANSFER SUBUNIT"/>
    <property type="match status" value="1"/>
</dbReference>
<reference evidence="3" key="2">
    <citation type="journal article" date="2021" name="PeerJ">
        <title>Extensive microbial diversity within the chicken gut microbiome revealed by metagenomics and culture.</title>
        <authorList>
            <person name="Gilroy R."/>
            <person name="Ravi A."/>
            <person name="Getino M."/>
            <person name="Pursley I."/>
            <person name="Horton D.L."/>
            <person name="Alikhan N.F."/>
            <person name="Baker D."/>
            <person name="Gharbi K."/>
            <person name="Hall N."/>
            <person name="Watson M."/>
            <person name="Adriaenssens E.M."/>
            <person name="Foster-Nyarko E."/>
            <person name="Jarju S."/>
            <person name="Secka A."/>
            <person name="Antonio M."/>
            <person name="Oren A."/>
            <person name="Chaudhuri R.R."/>
            <person name="La Ragione R."/>
            <person name="Hildebrand F."/>
            <person name="Pallen M.J."/>
        </authorList>
    </citation>
    <scope>NUCLEOTIDE SEQUENCE</scope>
    <source>
        <strain evidence="3">11167</strain>
    </source>
</reference>
<dbReference type="InterPro" id="IPR013785">
    <property type="entry name" value="Aldolase_TIM"/>
</dbReference>
<sequence length="578" mass="62020">MDGKTARLRGAHLRREVILSTVSGVASTKKEMVSYFDRKTCIDVITTKSFQLVPNPGNREPVICCVAPGDFGNSVGLRNPGLDVALEDIRKLREHGLEKILNISVSASSPEDFIALVKAFDPYADSIELNFSCPHAAAGYGASIGCDQAVASEYVRRIREAYPEQESALFVKLTPNVEDIGSIARACIEAGADGIVAINTVGPKLYTEAHSGKPILNNKLGGKGGASGTWVRKTALKAVKAIRKSIGDEAIIIGMGGVSRPEDVAAMVEAGADAVGLGSVFGTVAQRDWPHYLDCLKAEAKDILSGKPCTPEAEGLIRKENRMAYVPHRIVKRTVHTPEMLILELDGQLDCKAGEFAFLFVPGLGEKPFSVAHNKPLTFLIRRRGFFTNALFDLKEGDTIYTRGLYGAPLKMEKHSKALLVAGGSGVAVLPLVCDQLAGGDCHIDVLVGTSASSTVGCDGKALFEDYFRSHADSYEVIADDGKVGRVLDHLDAHVAGKADLVAYLVGPEIFMAIAARRLIALGVPANRILMSLERSTLCGIGMCGECVCGDRLTCQWGTFQSYEYIHREAPELLGEAR</sequence>
<gene>
    <name evidence="3" type="ORF">IAC42_06170</name>
</gene>
<evidence type="ECO:0000256" key="1">
    <source>
        <dbReference type="ARBA" id="ARBA00023002"/>
    </source>
</evidence>
<dbReference type="SUPFAM" id="SSF52343">
    <property type="entry name" value="Ferredoxin reductase-like, C-terminal NADP-linked domain"/>
    <property type="match status" value="1"/>
</dbReference>
<reference evidence="3" key="1">
    <citation type="submission" date="2020-10" db="EMBL/GenBank/DDBJ databases">
        <authorList>
            <person name="Gilroy R."/>
        </authorList>
    </citation>
    <scope>NUCLEOTIDE SEQUENCE</scope>
    <source>
        <strain evidence="3">11167</strain>
    </source>
</reference>
<dbReference type="Proteomes" id="UP000823633">
    <property type="component" value="Unassembled WGS sequence"/>
</dbReference>
<dbReference type="InterPro" id="IPR017927">
    <property type="entry name" value="FAD-bd_FR_type"/>
</dbReference>
<keyword evidence="1" id="KW-0560">Oxidoreductase</keyword>
<comment type="caution">
    <text evidence="3">The sequence shown here is derived from an EMBL/GenBank/DDBJ whole genome shotgun (WGS) entry which is preliminary data.</text>
</comment>
<evidence type="ECO:0000259" key="2">
    <source>
        <dbReference type="PROSITE" id="PS51384"/>
    </source>
</evidence>
<dbReference type="AlphaFoldDB" id="A0A9D9E8W7"/>